<dbReference type="AlphaFoldDB" id="Q6IGC5"/>
<reference evidence="2" key="1">
    <citation type="journal article" date="2003" name="Genome Biol.">
        <title>An integrated gene annotation and transcriptional profiling approach towards the full gene content of the Drosophila genome.</title>
        <authorList>
            <person name="Hild M."/>
            <person name="Beckmann B."/>
            <person name="Haas S.A."/>
            <person name="Koch B."/>
            <person name="Solovyev V."/>
            <person name="Busold C."/>
            <person name="Fellenberg K."/>
            <person name="Boutros M."/>
            <person name="Vingron M."/>
            <person name="Sauer F."/>
            <person name="Hoheisel J.D."/>
            <person name="Paro R."/>
        </authorList>
    </citation>
    <scope>NUCLEOTIDE SEQUENCE</scope>
</reference>
<keyword evidence="1" id="KW-0812">Transmembrane</keyword>
<accession>Q6IGC5</accession>
<keyword evidence="1" id="KW-0472">Membrane</keyword>
<keyword evidence="1" id="KW-1133">Transmembrane helix</keyword>
<feature type="transmembrane region" description="Helical" evidence="1">
    <location>
        <begin position="144"/>
        <end position="164"/>
    </location>
</feature>
<sequence length="168" mass="17919">MRNQRVHYLALPSASIPRRNYQALCHTYGYGCGCGYGDMGIQGYRDVGRHGICMACYSPTDGSADCVFPLLISTNFCQLVGEYVAPASLLFGPKSQHINSRSSSSRSSSSSNSRSSKIFEVVFLGLDHLTAGSQMGNATMTSSVAGSSSSIIMITTMAIISIAIDFDC</sequence>
<organism evidence="2">
    <name type="scientific">Drosophila melanogaster</name>
    <name type="common">Fruit fly</name>
    <dbReference type="NCBI Taxonomy" id="7227"/>
    <lineage>
        <taxon>Eukaryota</taxon>
        <taxon>Metazoa</taxon>
        <taxon>Ecdysozoa</taxon>
        <taxon>Arthropoda</taxon>
        <taxon>Hexapoda</taxon>
        <taxon>Insecta</taxon>
        <taxon>Pterygota</taxon>
        <taxon>Neoptera</taxon>
        <taxon>Endopterygota</taxon>
        <taxon>Diptera</taxon>
        <taxon>Brachycera</taxon>
        <taxon>Muscomorpha</taxon>
        <taxon>Ephydroidea</taxon>
        <taxon>Drosophilidae</taxon>
        <taxon>Drosophila</taxon>
        <taxon>Sophophora</taxon>
    </lineage>
</organism>
<evidence type="ECO:0000256" key="1">
    <source>
        <dbReference type="SAM" id="Phobius"/>
    </source>
</evidence>
<evidence type="ECO:0000313" key="2">
    <source>
        <dbReference type="EMBL" id="DAA02539.1"/>
    </source>
</evidence>
<gene>
    <name evidence="2" type="ORF">HDC06629</name>
</gene>
<protein>
    <submittedName>
        <fullName evidence="2">HDC06629</fullName>
    </submittedName>
</protein>
<name>Q6IGC5_DROME</name>
<proteinExistence type="predicted"/>
<dbReference type="EMBL" id="BK003841">
    <property type="protein sequence ID" value="DAA02539.1"/>
    <property type="molecule type" value="Genomic_DNA"/>
</dbReference>